<evidence type="ECO:0000313" key="2">
    <source>
        <dbReference type="Proteomes" id="UP000286746"/>
    </source>
</evidence>
<proteinExistence type="predicted"/>
<reference evidence="1 2" key="1">
    <citation type="submission" date="2018-11" db="EMBL/GenBank/DDBJ databases">
        <title>Whole genome sequence of Streptomyces paromomycinus NBRC 15454(T).</title>
        <authorList>
            <person name="Komaki H."/>
            <person name="Tamura T."/>
        </authorList>
    </citation>
    <scope>NUCLEOTIDE SEQUENCE [LARGE SCALE GENOMIC DNA]</scope>
    <source>
        <strain evidence="1 2">NBRC 15454</strain>
    </source>
</reference>
<dbReference type="AlphaFoldDB" id="A0A401WFP2"/>
<protein>
    <recommendedName>
        <fullName evidence="3">Sulfotransferase</fullName>
    </recommendedName>
</protein>
<keyword evidence="2" id="KW-1185">Reference proteome</keyword>
<comment type="caution">
    <text evidence="1">The sequence shown here is derived from an EMBL/GenBank/DDBJ whole genome shotgun (WGS) entry which is preliminary data.</text>
</comment>
<accession>A0A401WFP2</accession>
<dbReference type="EMBL" id="BHZD01000001">
    <property type="protein sequence ID" value="GCD48147.1"/>
    <property type="molecule type" value="Genomic_DNA"/>
</dbReference>
<dbReference type="Proteomes" id="UP000286746">
    <property type="component" value="Unassembled WGS sequence"/>
</dbReference>
<gene>
    <name evidence="1" type="ORF">GKJPGBOP_07943</name>
</gene>
<evidence type="ECO:0000313" key="1">
    <source>
        <dbReference type="EMBL" id="GCD48147.1"/>
    </source>
</evidence>
<dbReference type="SUPFAM" id="SSF52540">
    <property type="entry name" value="P-loop containing nucleoside triphosphate hydrolases"/>
    <property type="match status" value="1"/>
</dbReference>
<evidence type="ECO:0008006" key="3">
    <source>
        <dbReference type="Google" id="ProtNLM"/>
    </source>
</evidence>
<name>A0A401WFP2_STREY</name>
<organism evidence="1 2">
    <name type="scientific">Streptomyces paromomycinus</name>
    <name type="common">Streptomyces rimosus subsp. paromomycinus</name>
    <dbReference type="NCBI Taxonomy" id="92743"/>
    <lineage>
        <taxon>Bacteria</taxon>
        <taxon>Bacillati</taxon>
        <taxon>Actinomycetota</taxon>
        <taxon>Actinomycetes</taxon>
        <taxon>Kitasatosporales</taxon>
        <taxon>Streptomycetaceae</taxon>
        <taxon>Streptomyces</taxon>
    </lineage>
</organism>
<sequence length="449" mass="50699">MTTHPVSAPQGLGTLHRRLDVLRHLRGPAVPDFLGGVGEVVVLACSSRGGSSMVAELLRYSRELLHFQAETNPFLRLAGLGHPESRTGSDALGSEHAAALEPWARSVLAEEMARDAGSAAQECDENQLCADMAWRLIVQWPELPLEPLELVETVRRAWRTRMHRRPTGAPGESDEAWCLLAVLEELSGRGLPVDPRYYDLPREARRGYPSPANGLRAPGDFLVEEPPFVVARAWRRADLADLHDKPLVVKTPSNAYRLHFLRSLFPQARFRVLHLTRNPAAAVNGLYDGWRHHGFHAHRMEKPLGIDGYVEQHEDNQWWWKFDLPPGWEEYTGAPLAEVCAFQWRSTHEAVLGHLTDASVDRMTVRFEDLTASPAGRIASFEKLSEWLGISLTGDFRRAVHHGIRPVVATARPREWRWKERAELIEPAIDRKTADTAERLGYGDRSKWR</sequence>
<dbReference type="Gene3D" id="3.40.50.300">
    <property type="entry name" value="P-loop containing nucleotide triphosphate hydrolases"/>
    <property type="match status" value="1"/>
</dbReference>
<dbReference type="InterPro" id="IPR027417">
    <property type="entry name" value="P-loop_NTPase"/>
</dbReference>